<keyword evidence="5" id="KW-0175">Coiled coil</keyword>
<keyword evidence="1" id="KW-0479">Metal-binding</keyword>
<protein>
    <recommendedName>
        <fullName evidence="7">RING-type domain-containing protein</fullName>
    </recommendedName>
</protein>
<feature type="region of interest" description="Disordered" evidence="6">
    <location>
        <begin position="188"/>
        <end position="208"/>
    </location>
</feature>
<dbReference type="InterPro" id="IPR001841">
    <property type="entry name" value="Znf_RING"/>
</dbReference>
<reference evidence="8" key="1">
    <citation type="submission" date="2024-02" db="EMBL/GenBank/DDBJ databases">
        <authorList>
            <consortium name="ELIXIR-Norway"/>
            <consortium name="Elixir Norway"/>
        </authorList>
    </citation>
    <scope>NUCLEOTIDE SEQUENCE</scope>
</reference>
<feature type="coiled-coil region" evidence="5">
    <location>
        <begin position="272"/>
        <end position="299"/>
    </location>
</feature>
<organism evidence="8 9">
    <name type="scientific">Sphagnum troendelagicum</name>
    <dbReference type="NCBI Taxonomy" id="128251"/>
    <lineage>
        <taxon>Eukaryota</taxon>
        <taxon>Viridiplantae</taxon>
        <taxon>Streptophyta</taxon>
        <taxon>Embryophyta</taxon>
        <taxon>Bryophyta</taxon>
        <taxon>Sphagnophytina</taxon>
        <taxon>Sphagnopsida</taxon>
        <taxon>Sphagnales</taxon>
        <taxon>Sphagnaceae</taxon>
        <taxon>Sphagnum</taxon>
    </lineage>
</organism>
<evidence type="ECO:0000313" key="9">
    <source>
        <dbReference type="Proteomes" id="UP001497512"/>
    </source>
</evidence>
<evidence type="ECO:0000256" key="6">
    <source>
        <dbReference type="SAM" id="MobiDB-lite"/>
    </source>
</evidence>
<dbReference type="InterPro" id="IPR013083">
    <property type="entry name" value="Znf_RING/FYVE/PHD"/>
</dbReference>
<dbReference type="Proteomes" id="UP001497512">
    <property type="component" value="Chromosome 13"/>
</dbReference>
<accession>A0ABP0TN95</accession>
<sequence length="431" mass="48486">MAVQAQYPSSILLPDYHNRARQMFGADNGRVFLSPLTVNHSSSSVLPEDFQIQPMATQNGFTSHAVRMFNQLAGPSNLVSSQQPSLSVAAVLINERENDHLACSTLLPGSRKRARELGDDDDENALVATTHRQRQQQHPILNAAPAEYHHQQQQQQTLVHRSPGAAALSPGPQTIGVSTGLRLAFEQDDSSRLNSTTSASTSTERRAEARTSQSLFYAVGEDLNIQLQQQREEIEQFFKVQGEQLRQLLEEKRQWHSQALVAAVEEGVSWRLREKEMELEKMRRQNSQLAEHVKQVSLEAHRWENKARTYQVMTTALRSNLQQAQQQAVALSLREQSKEGCGDSQADDAASSSHHGDKVVIRDDDDAHARTCKENRELREQRCCRVCRCNDVSILLLPCRHLCLCKECESRLDACPLCRSLKNASVQVYMS</sequence>
<dbReference type="EMBL" id="OZ019905">
    <property type="protein sequence ID" value="CAK9200954.1"/>
    <property type="molecule type" value="Genomic_DNA"/>
</dbReference>
<dbReference type="PROSITE" id="PS50089">
    <property type="entry name" value="ZF_RING_2"/>
    <property type="match status" value="1"/>
</dbReference>
<keyword evidence="2 4" id="KW-0863">Zinc-finger</keyword>
<dbReference type="PANTHER" id="PTHR42647:SF72">
    <property type="entry name" value="EF-HAND CALCIUM-BINDING DOMAIN-CONTAINING PROTEIN 4A"/>
    <property type="match status" value="1"/>
</dbReference>
<feature type="domain" description="RING-type" evidence="7">
    <location>
        <begin position="384"/>
        <end position="419"/>
    </location>
</feature>
<proteinExistence type="predicted"/>
<evidence type="ECO:0000256" key="4">
    <source>
        <dbReference type="PROSITE-ProRule" id="PRU00175"/>
    </source>
</evidence>
<dbReference type="PANTHER" id="PTHR42647">
    <property type="entry name" value="SBP (S-RIBONUCLEASE BINDING PROTEIN) FAMILY PROTEIN"/>
    <property type="match status" value="1"/>
</dbReference>
<feature type="compositionally biased region" description="Low complexity" evidence="6">
    <location>
        <begin position="343"/>
        <end position="353"/>
    </location>
</feature>
<dbReference type="Pfam" id="PF13920">
    <property type="entry name" value="zf-C3HC4_3"/>
    <property type="match status" value="1"/>
</dbReference>
<gene>
    <name evidence="8" type="ORF">CSSPTR1EN2_LOCUS5665</name>
</gene>
<feature type="region of interest" description="Disordered" evidence="6">
    <location>
        <begin position="339"/>
        <end position="360"/>
    </location>
</feature>
<evidence type="ECO:0000259" key="7">
    <source>
        <dbReference type="PROSITE" id="PS50089"/>
    </source>
</evidence>
<evidence type="ECO:0000256" key="3">
    <source>
        <dbReference type="ARBA" id="ARBA00022833"/>
    </source>
</evidence>
<keyword evidence="9" id="KW-1185">Reference proteome</keyword>
<name>A0ABP0TN95_9BRYO</name>
<dbReference type="Gene3D" id="3.30.40.10">
    <property type="entry name" value="Zinc/RING finger domain, C3HC4 (zinc finger)"/>
    <property type="match status" value="1"/>
</dbReference>
<evidence type="ECO:0000256" key="5">
    <source>
        <dbReference type="SAM" id="Coils"/>
    </source>
</evidence>
<evidence type="ECO:0000256" key="2">
    <source>
        <dbReference type="ARBA" id="ARBA00022771"/>
    </source>
</evidence>
<evidence type="ECO:0000313" key="8">
    <source>
        <dbReference type="EMBL" id="CAK9200954.1"/>
    </source>
</evidence>
<keyword evidence="3" id="KW-0862">Zinc</keyword>
<evidence type="ECO:0000256" key="1">
    <source>
        <dbReference type="ARBA" id="ARBA00022723"/>
    </source>
</evidence>